<dbReference type="PANTHER" id="PTHR35908:SF1">
    <property type="entry name" value="CONSERVED PROTEIN"/>
    <property type="match status" value="1"/>
</dbReference>
<dbReference type="CDD" id="cd06587">
    <property type="entry name" value="VOC"/>
    <property type="match status" value="1"/>
</dbReference>
<organism evidence="2 3">
    <name type="scientific">Nocardioides bigeumensis</name>
    <dbReference type="NCBI Taxonomy" id="433657"/>
    <lineage>
        <taxon>Bacteria</taxon>
        <taxon>Bacillati</taxon>
        <taxon>Actinomycetota</taxon>
        <taxon>Actinomycetes</taxon>
        <taxon>Propionibacteriales</taxon>
        <taxon>Nocardioidaceae</taxon>
        <taxon>Nocardioides</taxon>
    </lineage>
</organism>
<dbReference type="InterPro" id="IPR041581">
    <property type="entry name" value="Glyoxalase_6"/>
</dbReference>
<sequence>MTTLARWKDLCLDASNGQLALGEFWAAVIGLGIETSPGKVSLEGEHDYQRIWINAVDRPKAVKNRLHLDIDTAAIADLEALGATVLERAEDTGFGWTVMADPEGGEFCAFVREPDRMPAYRLHGVVIDCVDPAAQAAWWGRVLGVDVTTYDDEPWCTLEHATPDPRLTLDFVPVPEPRVGSNRVHWDLFGEVEPLLAAGATHLWDHEGGGAALADPEGNEFCAFPG</sequence>
<dbReference type="Gene3D" id="3.10.180.10">
    <property type="entry name" value="2,3-Dihydroxybiphenyl 1,2-Dioxygenase, domain 1"/>
    <property type="match status" value="2"/>
</dbReference>
<dbReference type="Proteomes" id="UP001500575">
    <property type="component" value="Unassembled WGS sequence"/>
</dbReference>
<feature type="domain" description="Glyoxalase-like" evidence="1">
    <location>
        <begin position="125"/>
        <end position="223"/>
    </location>
</feature>
<comment type="caution">
    <text evidence="2">The sequence shown here is derived from an EMBL/GenBank/DDBJ whole genome shotgun (WGS) entry which is preliminary data.</text>
</comment>
<dbReference type="RefSeq" id="WP_344302889.1">
    <property type="nucleotide sequence ID" value="NZ_BAAAQQ010000004.1"/>
</dbReference>
<proteinExistence type="predicted"/>
<dbReference type="InterPro" id="IPR029068">
    <property type="entry name" value="Glyas_Bleomycin-R_OHBP_Dase"/>
</dbReference>
<protein>
    <submittedName>
        <fullName evidence="2">VOC family protein</fullName>
    </submittedName>
</protein>
<dbReference type="PANTHER" id="PTHR35908">
    <property type="entry name" value="HYPOTHETICAL FUSION PROTEIN"/>
    <property type="match status" value="1"/>
</dbReference>
<gene>
    <name evidence="2" type="ORF">GCM10009843_13310</name>
</gene>
<dbReference type="Pfam" id="PF18029">
    <property type="entry name" value="Glyoxalase_6"/>
    <property type="match status" value="2"/>
</dbReference>
<keyword evidence="3" id="KW-1185">Reference proteome</keyword>
<accession>A0ABN2Y224</accession>
<dbReference type="SUPFAM" id="SSF54593">
    <property type="entry name" value="Glyoxalase/Bleomycin resistance protein/Dihydroxybiphenyl dioxygenase"/>
    <property type="match status" value="1"/>
</dbReference>
<dbReference type="EMBL" id="BAAAQQ010000004">
    <property type="protein sequence ID" value="GAA2120092.1"/>
    <property type="molecule type" value="Genomic_DNA"/>
</dbReference>
<evidence type="ECO:0000313" key="3">
    <source>
        <dbReference type="Proteomes" id="UP001500575"/>
    </source>
</evidence>
<reference evidence="2 3" key="1">
    <citation type="journal article" date="2019" name="Int. J. Syst. Evol. Microbiol.">
        <title>The Global Catalogue of Microorganisms (GCM) 10K type strain sequencing project: providing services to taxonomists for standard genome sequencing and annotation.</title>
        <authorList>
            <consortium name="The Broad Institute Genomics Platform"/>
            <consortium name="The Broad Institute Genome Sequencing Center for Infectious Disease"/>
            <person name="Wu L."/>
            <person name="Ma J."/>
        </authorList>
    </citation>
    <scope>NUCLEOTIDE SEQUENCE [LARGE SCALE GENOMIC DNA]</scope>
    <source>
        <strain evidence="2 3">JCM 16021</strain>
    </source>
</reference>
<name>A0ABN2Y224_9ACTN</name>
<evidence type="ECO:0000259" key="1">
    <source>
        <dbReference type="Pfam" id="PF18029"/>
    </source>
</evidence>
<evidence type="ECO:0000313" key="2">
    <source>
        <dbReference type="EMBL" id="GAA2120092.1"/>
    </source>
</evidence>
<feature type="domain" description="Glyoxalase-like" evidence="1">
    <location>
        <begin position="10"/>
        <end position="109"/>
    </location>
</feature>